<reference evidence="1 2" key="1">
    <citation type="journal article" date="2023" name="Mol. Ecol. Resour.">
        <title>Chromosome-level genome assembly of a triploid poplar Populus alba 'Berolinensis'.</title>
        <authorList>
            <person name="Chen S."/>
            <person name="Yu Y."/>
            <person name="Wang X."/>
            <person name="Wang S."/>
            <person name="Zhang T."/>
            <person name="Zhou Y."/>
            <person name="He R."/>
            <person name="Meng N."/>
            <person name="Wang Y."/>
            <person name="Liu W."/>
            <person name="Liu Z."/>
            <person name="Liu J."/>
            <person name="Guo Q."/>
            <person name="Huang H."/>
            <person name="Sederoff R.R."/>
            <person name="Wang G."/>
            <person name="Qu G."/>
            <person name="Chen S."/>
        </authorList>
    </citation>
    <scope>NUCLEOTIDE SEQUENCE [LARGE SCALE GENOMIC DNA]</scope>
    <source>
        <strain evidence="1">SC-2020</strain>
    </source>
</reference>
<protein>
    <submittedName>
        <fullName evidence="1">Uncharacterized protein</fullName>
    </submittedName>
</protein>
<dbReference type="Pfam" id="PF03665">
    <property type="entry name" value="UPF0172"/>
    <property type="match status" value="1"/>
</dbReference>
<sequence length="68" mass="7906">MGYFNANERFDDVELGSVAKNIDDNIYPYFSQVVILLLDNKKLEALPKRKDLLSVMQVGNFVLYIYLM</sequence>
<name>A0AAD6RS05_9ROSI</name>
<evidence type="ECO:0000313" key="2">
    <source>
        <dbReference type="Proteomes" id="UP001164929"/>
    </source>
</evidence>
<keyword evidence="2" id="KW-1185">Reference proteome</keyword>
<evidence type="ECO:0000313" key="1">
    <source>
        <dbReference type="EMBL" id="KAJ7013435.1"/>
    </source>
</evidence>
<dbReference type="Proteomes" id="UP001164929">
    <property type="component" value="Chromosome 1"/>
</dbReference>
<dbReference type="InterPro" id="IPR005366">
    <property type="entry name" value="EMC8/9"/>
</dbReference>
<dbReference type="AlphaFoldDB" id="A0AAD6RS05"/>
<gene>
    <name evidence="1" type="ORF">NC653_003191</name>
</gene>
<accession>A0AAD6RS05</accession>
<dbReference type="EMBL" id="JAQIZT010000001">
    <property type="protein sequence ID" value="KAJ7013435.1"/>
    <property type="molecule type" value="Genomic_DNA"/>
</dbReference>
<dbReference type="GO" id="GO:0072546">
    <property type="term" value="C:EMC complex"/>
    <property type="evidence" value="ECO:0007669"/>
    <property type="project" value="InterPro"/>
</dbReference>
<organism evidence="1 2">
    <name type="scientific">Populus alba x Populus x berolinensis</name>
    <dbReference type="NCBI Taxonomy" id="444605"/>
    <lineage>
        <taxon>Eukaryota</taxon>
        <taxon>Viridiplantae</taxon>
        <taxon>Streptophyta</taxon>
        <taxon>Embryophyta</taxon>
        <taxon>Tracheophyta</taxon>
        <taxon>Spermatophyta</taxon>
        <taxon>Magnoliopsida</taxon>
        <taxon>eudicotyledons</taxon>
        <taxon>Gunneridae</taxon>
        <taxon>Pentapetalae</taxon>
        <taxon>rosids</taxon>
        <taxon>fabids</taxon>
        <taxon>Malpighiales</taxon>
        <taxon>Salicaceae</taxon>
        <taxon>Saliceae</taxon>
        <taxon>Populus</taxon>
    </lineage>
</organism>
<comment type="caution">
    <text evidence="1">The sequence shown here is derived from an EMBL/GenBank/DDBJ whole genome shotgun (WGS) entry which is preliminary data.</text>
</comment>
<proteinExistence type="predicted"/>